<comment type="caution">
    <text evidence="1">The sequence shown here is derived from an EMBL/GenBank/DDBJ whole genome shotgun (WGS) entry which is preliminary data.</text>
</comment>
<evidence type="ECO:0008006" key="3">
    <source>
        <dbReference type="Google" id="ProtNLM"/>
    </source>
</evidence>
<dbReference type="RefSeq" id="WP_110885267.1">
    <property type="nucleotide sequence ID" value="NZ_QJSX01000002.1"/>
</dbReference>
<dbReference type="InterPro" id="IPR010982">
    <property type="entry name" value="Lambda_DNA-bd_dom_sf"/>
</dbReference>
<reference evidence="1 2" key="1">
    <citation type="submission" date="2018-06" db="EMBL/GenBank/DDBJ databases">
        <title>Genomic Encyclopedia of Type Strains, Phase IV (KMG-IV): sequencing the most valuable type-strain genomes for metagenomic binning, comparative biology and taxonomic classification.</title>
        <authorList>
            <person name="Goeker M."/>
        </authorList>
    </citation>
    <scope>NUCLEOTIDE SEQUENCE [LARGE SCALE GENOMIC DNA]</scope>
    <source>
        <strain evidence="1 2">DSM 18048</strain>
    </source>
</reference>
<proteinExistence type="predicted"/>
<dbReference type="SUPFAM" id="SSF47413">
    <property type="entry name" value="lambda repressor-like DNA-binding domains"/>
    <property type="match status" value="1"/>
</dbReference>
<dbReference type="GO" id="GO:0003677">
    <property type="term" value="F:DNA binding"/>
    <property type="evidence" value="ECO:0007669"/>
    <property type="project" value="InterPro"/>
</dbReference>
<keyword evidence="2" id="KW-1185">Reference proteome</keyword>
<name>A0A318SBG9_9DEIO</name>
<accession>A0A318SBG9</accession>
<dbReference type="EMBL" id="QJSX01000002">
    <property type="protein sequence ID" value="PYE55704.1"/>
    <property type="molecule type" value="Genomic_DNA"/>
</dbReference>
<protein>
    <recommendedName>
        <fullName evidence="3">Helix-turn-helix protein</fullName>
    </recommendedName>
</protein>
<dbReference type="OrthoDB" id="71582at2"/>
<dbReference type="Proteomes" id="UP000248326">
    <property type="component" value="Unassembled WGS sequence"/>
</dbReference>
<gene>
    <name evidence="1" type="ORF">DES52_10267</name>
</gene>
<dbReference type="AlphaFoldDB" id="A0A318SBG9"/>
<evidence type="ECO:0000313" key="1">
    <source>
        <dbReference type="EMBL" id="PYE55704.1"/>
    </source>
</evidence>
<organism evidence="1 2">
    <name type="scientific">Deinococcus yavapaiensis KR-236</name>
    <dbReference type="NCBI Taxonomy" id="694435"/>
    <lineage>
        <taxon>Bacteria</taxon>
        <taxon>Thermotogati</taxon>
        <taxon>Deinococcota</taxon>
        <taxon>Deinococci</taxon>
        <taxon>Deinococcales</taxon>
        <taxon>Deinococcaceae</taxon>
        <taxon>Deinococcus</taxon>
    </lineage>
</organism>
<sequence>MKLDELRATLNEHINRQPRGFKAQLAHELDVTPTYINQVLSGRLPLQLDHLAMILERLELELVVAPKGTNERLRAVFSDPFVQPKVERNDT</sequence>
<evidence type="ECO:0000313" key="2">
    <source>
        <dbReference type="Proteomes" id="UP000248326"/>
    </source>
</evidence>